<evidence type="ECO:0000313" key="2">
    <source>
        <dbReference type="EMBL" id="CAF4415560.1"/>
    </source>
</evidence>
<dbReference type="Proteomes" id="UP000681720">
    <property type="component" value="Unassembled WGS sequence"/>
</dbReference>
<dbReference type="PANTHER" id="PTHR12271:SF66">
    <property type="entry name" value="TERMINAL URIDYLYLTRANSFERASE TAILOR"/>
    <property type="match status" value="1"/>
</dbReference>
<evidence type="ECO:0000313" key="6">
    <source>
        <dbReference type="Proteomes" id="UP000681967"/>
    </source>
</evidence>
<accession>A0A8S2VTG1</accession>
<comment type="caution">
    <text evidence="2">The sequence shown here is derived from an EMBL/GenBank/DDBJ whole genome shotgun (WGS) entry which is preliminary data.</text>
</comment>
<organism evidence="2 6">
    <name type="scientific">Rotaria magnacalcarata</name>
    <dbReference type="NCBI Taxonomy" id="392030"/>
    <lineage>
        <taxon>Eukaryota</taxon>
        <taxon>Metazoa</taxon>
        <taxon>Spiralia</taxon>
        <taxon>Gnathifera</taxon>
        <taxon>Rotifera</taxon>
        <taxon>Eurotatoria</taxon>
        <taxon>Bdelloidea</taxon>
        <taxon>Philodinida</taxon>
        <taxon>Philodinidae</taxon>
        <taxon>Rotaria</taxon>
    </lineage>
</organism>
<dbReference type="CDD" id="cd05402">
    <property type="entry name" value="NT_PAP_TUTase"/>
    <property type="match status" value="1"/>
</dbReference>
<dbReference type="GO" id="GO:0050265">
    <property type="term" value="F:RNA uridylyltransferase activity"/>
    <property type="evidence" value="ECO:0007669"/>
    <property type="project" value="TreeGrafter"/>
</dbReference>
<dbReference type="EMBL" id="CAJOBJ010091331">
    <property type="protein sequence ID" value="CAF4544306.1"/>
    <property type="molecule type" value="Genomic_DNA"/>
</dbReference>
<name>A0A8S2VTG1_9BILA</name>
<feature type="non-terminal residue" evidence="2">
    <location>
        <position position="1"/>
    </location>
</feature>
<dbReference type="EMBL" id="CAJOBH010120189">
    <property type="protein sequence ID" value="CAF4707709.1"/>
    <property type="molecule type" value="Genomic_DNA"/>
</dbReference>
<reference evidence="2" key="1">
    <citation type="submission" date="2021-02" db="EMBL/GenBank/DDBJ databases">
        <authorList>
            <person name="Nowell W R."/>
        </authorList>
    </citation>
    <scope>NUCLEOTIDE SEQUENCE</scope>
</reference>
<evidence type="ECO:0000313" key="5">
    <source>
        <dbReference type="EMBL" id="CAF4902874.1"/>
    </source>
</evidence>
<sequence>MFKNVVPILTARIPIIKAKYSQSGTEIDISLNNILPLENTRLLKTYSNIDPRVRELG</sequence>
<gene>
    <name evidence="2" type="ORF">BYL167_LOCUS32202</name>
    <name evidence="4" type="ORF">BYL167_LOCUS44352</name>
    <name evidence="3" type="ORF">GIL414_LOCUS36562</name>
    <name evidence="5" type="ORF">SMN809_LOCUS51837</name>
</gene>
<dbReference type="GO" id="GO:0031123">
    <property type="term" value="P:RNA 3'-end processing"/>
    <property type="evidence" value="ECO:0007669"/>
    <property type="project" value="TreeGrafter"/>
</dbReference>
<dbReference type="EMBL" id="CAJOBI010174697">
    <property type="protein sequence ID" value="CAF4902874.1"/>
    <property type="molecule type" value="Genomic_DNA"/>
</dbReference>
<dbReference type="AlphaFoldDB" id="A0A8S2VTG1"/>
<dbReference type="Gene3D" id="3.30.460.10">
    <property type="entry name" value="Beta Polymerase, domain 2"/>
    <property type="match status" value="1"/>
</dbReference>
<dbReference type="PANTHER" id="PTHR12271">
    <property type="entry name" value="POLY A POLYMERASE CID PAP -RELATED"/>
    <property type="match status" value="1"/>
</dbReference>
<dbReference type="Pfam" id="PF22600">
    <property type="entry name" value="MTPAP-like_central"/>
    <property type="match status" value="1"/>
</dbReference>
<dbReference type="Proteomes" id="UP000681967">
    <property type="component" value="Unassembled WGS sequence"/>
</dbReference>
<dbReference type="EMBL" id="CAJOBH010059003">
    <property type="protein sequence ID" value="CAF4415560.1"/>
    <property type="molecule type" value="Genomic_DNA"/>
</dbReference>
<evidence type="ECO:0000313" key="4">
    <source>
        <dbReference type="EMBL" id="CAF4707709.1"/>
    </source>
</evidence>
<evidence type="ECO:0000259" key="1">
    <source>
        <dbReference type="Pfam" id="PF22600"/>
    </source>
</evidence>
<feature type="domain" description="Poly(A) RNA polymerase mitochondrial-like central palm" evidence="1">
    <location>
        <begin position="2"/>
        <end position="48"/>
    </location>
</feature>
<dbReference type="SUPFAM" id="SSF81301">
    <property type="entry name" value="Nucleotidyltransferase"/>
    <property type="match status" value="1"/>
</dbReference>
<dbReference type="InterPro" id="IPR043519">
    <property type="entry name" value="NT_sf"/>
</dbReference>
<dbReference type="Proteomes" id="UP000676336">
    <property type="component" value="Unassembled WGS sequence"/>
</dbReference>
<evidence type="ECO:0000313" key="3">
    <source>
        <dbReference type="EMBL" id="CAF4544306.1"/>
    </source>
</evidence>
<proteinExistence type="predicted"/>
<protein>
    <recommendedName>
        <fullName evidence="1">Poly(A) RNA polymerase mitochondrial-like central palm domain-containing protein</fullName>
    </recommendedName>
</protein>
<dbReference type="InterPro" id="IPR054708">
    <property type="entry name" value="MTPAP-like_central"/>
</dbReference>